<evidence type="ECO:0000313" key="6">
    <source>
        <dbReference type="Proteomes" id="UP000825935"/>
    </source>
</evidence>
<keyword evidence="3" id="KW-0560">Oxidoreductase</keyword>
<dbReference type="GO" id="GO:0016020">
    <property type="term" value="C:membrane"/>
    <property type="evidence" value="ECO:0007669"/>
    <property type="project" value="TreeGrafter"/>
</dbReference>
<accession>A0A8T2STQ2</accession>
<dbReference type="Gene3D" id="3.40.50.720">
    <property type="entry name" value="NAD(P)-binding Rossmann-like Domain"/>
    <property type="match status" value="1"/>
</dbReference>
<evidence type="ECO:0000313" key="5">
    <source>
        <dbReference type="EMBL" id="KAH7366019.1"/>
    </source>
</evidence>
<dbReference type="GO" id="GO:0016616">
    <property type="term" value="F:oxidoreductase activity, acting on the CH-OH group of donors, NAD or NADP as acceptor"/>
    <property type="evidence" value="ECO:0007669"/>
    <property type="project" value="InterPro"/>
</dbReference>
<sequence>MATTSRWWTENTIALVTGGNKGIGFEIVKKLGQEGSTVILTARDQERGLAATENLKGQGLNVVYHVLDVLSATSISQLAEWLKQKYNGFDILINNAGITDYEPSFASAQMVLDTNYRAVKEVTRQLLPLLRPSAAGARIVNVSSILGQLARLKNPALREEMGNLAHLTEDKVDRFVENYLEDVKEQKAAASGWPYRSYTVSKIALNAYTRVLAESLKGRPDGQHIYANSVTPGYCKTDLTRNSGIYTAAEGAETPVWVALLPPNGPTGKFFSEKHEEEF</sequence>
<comment type="similarity">
    <text evidence="1 4">Belongs to the short-chain dehydrogenases/reductases (SDR) family.</text>
</comment>
<evidence type="ECO:0000256" key="1">
    <source>
        <dbReference type="ARBA" id="ARBA00006484"/>
    </source>
</evidence>
<dbReference type="SUPFAM" id="SSF51735">
    <property type="entry name" value="NAD(P)-binding Rossmann-fold domains"/>
    <property type="match status" value="1"/>
</dbReference>
<reference evidence="5" key="1">
    <citation type="submission" date="2021-08" db="EMBL/GenBank/DDBJ databases">
        <title>WGS assembly of Ceratopteris richardii.</title>
        <authorList>
            <person name="Marchant D.B."/>
            <person name="Chen G."/>
            <person name="Jenkins J."/>
            <person name="Shu S."/>
            <person name="Leebens-Mack J."/>
            <person name="Grimwood J."/>
            <person name="Schmutz J."/>
            <person name="Soltis P."/>
            <person name="Soltis D."/>
            <person name="Chen Z.-H."/>
        </authorList>
    </citation>
    <scope>NUCLEOTIDE SEQUENCE</scope>
    <source>
        <strain evidence="5">Whitten #5841</strain>
        <tissue evidence="5">Leaf</tissue>
    </source>
</reference>
<gene>
    <name evidence="5" type="ORF">KP509_18G059300</name>
</gene>
<dbReference type="InterPro" id="IPR045313">
    <property type="entry name" value="CBR1-like"/>
</dbReference>
<organism evidence="5 6">
    <name type="scientific">Ceratopteris richardii</name>
    <name type="common">Triangle waterfern</name>
    <dbReference type="NCBI Taxonomy" id="49495"/>
    <lineage>
        <taxon>Eukaryota</taxon>
        <taxon>Viridiplantae</taxon>
        <taxon>Streptophyta</taxon>
        <taxon>Embryophyta</taxon>
        <taxon>Tracheophyta</taxon>
        <taxon>Polypodiopsida</taxon>
        <taxon>Polypodiidae</taxon>
        <taxon>Polypodiales</taxon>
        <taxon>Pteridineae</taxon>
        <taxon>Pteridaceae</taxon>
        <taxon>Parkerioideae</taxon>
        <taxon>Ceratopteris</taxon>
    </lineage>
</organism>
<dbReference type="PANTHER" id="PTHR43490:SF99">
    <property type="entry name" value="SHORT-CHAIN DEHYDROGENASE_REDUCTASE"/>
    <property type="match status" value="1"/>
</dbReference>
<name>A0A8T2STQ2_CERRI</name>
<dbReference type="InterPro" id="IPR036291">
    <property type="entry name" value="NAD(P)-bd_dom_sf"/>
</dbReference>
<dbReference type="OMA" id="EIVETWP"/>
<evidence type="ECO:0000256" key="2">
    <source>
        <dbReference type="ARBA" id="ARBA00022857"/>
    </source>
</evidence>
<evidence type="ECO:0000256" key="3">
    <source>
        <dbReference type="ARBA" id="ARBA00023002"/>
    </source>
</evidence>
<dbReference type="PANTHER" id="PTHR43490">
    <property type="entry name" value="(+)-NEOMENTHOL DEHYDROGENASE"/>
    <property type="match status" value="1"/>
</dbReference>
<keyword evidence="6" id="KW-1185">Reference proteome</keyword>
<dbReference type="Proteomes" id="UP000825935">
    <property type="component" value="Chromosome 18"/>
</dbReference>
<dbReference type="AlphaFoldDB" id="A0A8T2STQ2"/>
<evidence type="ECO:0000256" key="4">
    <source>
        <dbReference type="RuleBase" id="RU000363"/>
    </source>
</evidence>
<dbReference type="OrthoDB" id="1933717at2759"/>
<protein>
    <submittedName>
        <fullName evidence="5">Uncharacterized protein</fullName>
    </submittedName>
</protein>
<proteinExistence type="inferred from homology"/>
<comment type="caution">
    <text evidence="5">The sequence shown here is derived from an EMBL/GenBank/DDBJ whole genome shotgun (WGS) entry which is preliminary data.</text>
</comment>
<dbReference type="Pfam" id="PF00106">
    <property type="entry name" value="adh_short"/>
    <property type="match status" value="1"/>
</dbReference>
<dbReference type="PRINTS" id="PR00080">
    <property type="entry name" value="SDRFAMILY"/>
</dbReference>
<dbReference type="InterPro" id="IPR002347">
    <property type="entry name" value="SDR_fam"/>
</dbReference>
<keyword evidence="2" id="KW-0521">NADP</keyword>
<dbReference type="PRINTS" id="PR00081">
    <property type="entry name" value="GDHRDH"/>
</dbReference>
<dbReference type="CDD" id="cd05324">
    <property type="entry name" value="carb_red_PTCR-like_SDR_c"/>
    <property type="match status" value="1"/>
</dbReference>
<dbReference type="EMBL" id="CM035423">
    <property type="protein sequence ID" value="KAH7366019.1"/>
    <property type="molecule type" value="Genomic_DNA"/>
</dbReference>